<organism evidence="6 7">
    <name type="scientific">Scheffersomyces stipitis (strain ATCC 58785 / CBS 6054 / NBRC 10063 / NRRL Y-11545)</name>
    <name type="common">Yeast</name>
    <name type="synonym">Pichia stipitis</name>
    <dbReference type="NCBI Taxonomy" id="322104"/>
    <lineage>
        <taxon>Eukaryota</taxon>
        <taxon>Fungi</taxon>
        <taxon>Dikarya</taxon>
        <taxon>Ascomycota</taxon>
        <taxon>Saccharomycotina</taxon>
        <taxon>Pichiomycetes</taxon>
        <taxon>Debaryomycetaceae</taxon>
        <taxon>Scheffersomyces</taxon>
    </lineage>
</organism>
<dbReference type="Gene3D" id="3.40.50.720">
    <property type="entry name" value="NAD(P)-binding Rossmann-like Domain"/>
    <property type="match status" value="1"/>
</dbReference>
<dbReference type="PANTHER" id="PTHR45458">
    <property type="entry name" value="SHORT-CHAIN DEHYDROGENASE/REDUCTASE SDR"/>
    <property type="match status" value="1"/>
</dbReference>
<gene>
    <name evidence="6" type="primary">YKH1.2</name>
    <name evidence="6" type="ORF">PICST_36622</name>
</gene>
<dbReference type="Pfam" id="PF00106">
    <property type="entry name" value="adh_short"/>
    <property type="match status" value="1"/>
</dbReference>
<protein>
    <submittedName>
        <fullName evidence="6">Predicted short chain-type dehydrogenase</fullName>
    </submittedName>
</protein>
<dbReference type="InterPro" id="IPR052184">
    <property type="entry name" value="SDR_enzymes"/>
</dbReference>
<reference evidence="6 7" key="1">
    <citation type="journal article" date="2007" name="Nat. Biotechnol.">
        <title>Genome sequence of the lignocellulose-bioconverting and xylose-fermenting yeast Pichia stipitis.</title>
        <authorList>
            <person name="Jeffries T.W."/>
            <person name="Grigoriev I.V."/>
            <person name="Grimwood J."/>
            <person name="Laplaza J.M."/>
            <person name="Aerts A."/>
            <person name="Salamov A."/>
            <person name="Schmutz J."/>
            <person name="Lindquist E."/>
            <person name="Dehal P."/>
            <person name="Shapiro H."/>
            <person name="Jin Y.S."/>
            <person name="Passoth V."/>
            <person name="Richardson P.M."/>
        </authorList>
    </citation>
    <scope>NUCLEOTIDE SEQUENCE [LARGE SCALE GENOMIC DNA]</scope>
    <source>
        <strain evidence="7">ATCC 58785 / CBS 6054 / NBRC 10063 / NRRL Y-11545</strain>
    </source>
</reference>
<evidence type="ECO:0000256" key="1">
    <source>
        <dbReference type="ARBA" id="ARBA00004496"/>
    </source>
</evidence>
<evidence type="ECO:0000313" key="7">
    <source>
        <dbReference type="Proteomes" id="UP000002258"/>
    </source>
</evidence>
<dbReference type="EMBL" id="CP000500">
    <property type="protein sequence ID" value="ABN67415.1"/>
    <property type="molecule type" value="Genomic_DNA"/>
</dbReference>
<dbReference type="PANTHER" id="PTHR45458:SF1">
    <property type="entry name" value="SHORT CHAIN DEHYDROGENASE"/>
    <property type="match status" value="1"/>
</dbReference>
<dbReference type="CDD" id="cd05325">
    <property type="entry name" value="carb_red_sniffer_like_SDR_c"/>
    <property type="match status" value="1"/>
</dbReference>
<evidence type="ECO:0000256" key="2">
    <source>
        <dbReference type="ARBA" id="ARBA00006484"/>
    </source>
</evidence>
<dbReference type="InterPro" id="IPR036291">
    <property type="entry name" value="NAD(P)-bd_dom_sf"/>
</dbReference>
<accession>A3LX83</accession>
<dbReference type="Proteomes" id="UP000002258">
    <property type="component" value="Chromosome 6"/>
</dbReference>
<evidence type="ECO:0000313" key="6">
    <source>
        <dbReference type="EMBL" id="ABN67415.1"/>
    </source>
</evidence>
<dbReference type="GeneID" id="4839979"/>
<dbReference type="HOGENOM" id="CLU_010194_9_1_1"/>
<evidence type="ECO:0000256" key="4">
    <source>
        <dbReference type="ARBA" id="ARBA00022857"/>
    </source>
</evidence>
<evidence type="ECO:0000256" key="3">
    <source>
        <dbReference type="ARBA" id="ARBA00022490"/>
    </source>
</evidence>
<dbReference type="RefSeq" id="XP_001385444.1">
    <property type="nucleotide sequence ID" value="XM_001385407.1"/>
</dbReference>
<evidence type="ECO:0000256" key="5">
    <source>
        <dbReference type="ARBA" id="ARBA00023002"/>
    </source>
</evidence>
<name>A3LX83_PICST</name>
<dbReference type="AlphaFoldDB" id="A3LX83"/>
<comment type="similarity">
    <text evidence="2">Belongs to the short-chain dehydrogenases/reductases (SDR) family.</text>
</comment>
<dbReference type="FunCoup" id="A3LX83">
    <property type="interactions" value="63"/>
</dbReference>
<keyword evidence="3" id="KW-0963">Cytoplasm</keyword>
<dbReference type="GO" id="GO:0016616">
    <property type="term" value="F:oxidoreductase activity, acting on the CH-OH group of donors, NAD or NADP as acceptor"/>
    <property type="evidence" value="ECO:0007669"/>
    <property type="project" value="TreeGrafter"/>
</dbReference>
<dbReference type="InParanoid" id="A3LX83"/>
<keyword evidence="4" id="KW-0521">NADP</keyword>
<dbReference type="eggNOG" id="KOG1611">
    <property type="taxonomic scope" value="Eukaryota"/>
</dbReference>
<sequence length="250" mass="26584">MSSLTYFVTGGNRGIGFELVKQAADAGHKVIATARDVAKATELQKLADSNKNVKIVTLDVADVKSIEALDAQLAAVTDGIDVAILNAGISDAYYKVVDAPRQVWIDHYLVNSLGPVLVFQKLYKYLQKRETKKVVFISTLVGSITDFIPVSVSAYGQSKAALNYSVKELSFELKPEGFVTIALSPGLVTSDMGSYGAKKLTESAPEAGAALASSAITAEESSAAILKIVDGLAEKDNGLFLNYTGELAKW</sequence>
<proteinExistence type="inferred from homology"/>
<keyword evidence="5" id="KW-0560">Oxidoreductase</keyword>
<dbReference type="GO" id="GO:0005737">
    <property type="term" value="C:cytoplasm"/>
    <property type="evidence" value="ECO:0007669"/>
    <property type="project" value="UniProtKB-SubCell"/>
</dbReference>
<dbReference type="FunFam" id="3.40.50.720:FF:000599">
    <property type="entry name" value="Uncharacterized oxidoreductase C663.06c"/>
    <property type="match status" value="1"/>
</dbReference>
<dbReference type="OrthoDB" id="4096546at2759"/>
<dbReference type="PRINTS" id="PR00081">
    <property type="entry name" value="GDHRDH"/>
</dbReference>
<keyword evidence="7" id="KW-1185">Reference proteome</keyword>
<dbReference type="OMA" id="SVCIHPG"/>
<comment type="subcellular location">
    <subcellularLocation>
        <location evidence="1">Cytoplasm</location>
    </subcellularLocation>
</comment>
<dbReference type="KEGG" id="pic:PICST_36622"/>
<dbReference type="SUPFAM" id="SSF51735">
    <property type="entry name" value="NAD(P)-binding Rossmann-fold domains"/>
    <property type="match status" value="1"/>
</dbReference>
<dbReference type="InterPro" id="IPR002347">
    <property type="entry name" value="SDR_fam"/>
</dbReference>